<name>A0ABW1LFR1_9ACTN</name>
<organism evidence="1 2">
    <name type="scientific">Nocardioides hankookensis</name>
    <dbReference type="NCBI Taxonomy" id="443157"/>
    <lineage>
        <taxon>Bacteria</taxon>
        <taxon>Bacillati</taxon>
        <taxon>Actinomycetota</taxon>
        <taxon>Actinomycetes</taxon>
        <taxon>Propionibacteriales</taxon>
        <taxon>Nocardioidaceae</taxon>
        <taxon>Nocardioides</taxon>
    </lineage>
</organism>
<sequence>MSFEGYPSRHFSIANERHGEHENDLPHLLRRVATRIEELDLRPMDILDVTIHQDITENGPWWAATVYWSPDVD</sequence>
<protein>
    <submittedName>
        <fullName evidence="1">Uncharacterized protein</fullName>
    </submittedName>
</protein>
<evidence type="ECO:0000313" key="1">
    <source>
        <dbReference type="EMBL" id="MFC6042356.1"/>
    </source>
</evidence>
<gene>
    <name evidence="1" type="ORF">ACFPYL_04705</name>
</gene>
<proteinExistence type="predicted"/>
<reference evidence="2" key="1">
    <citation type="journal article" date="2019" name="Int. J. Syst. Evol. Microbiol.">
        <title>The Global Catalogue of Microorganisms (GCM) 10K type strain sequencing project: providing services to taxonomists for standard genome sequencing and annotation.</title>
        <authorList>
            <consortium name="The Broad Institute Genomics Platform"/>
            <consortium name="The Broad Institute Genome Sequencing Center for Infectious Disease"/>
            <person name="Wu L."/>
            <person name="Ma J."/>
        </authorList>
    </citation>
    <scope>NUCLEOTIDE SEQUENCE [LARGE SCALE GENOMIC DNA]</scope>
    <source>
        <strain evidence="2">CCUG 54522</strain>
    </source>
</reference>
<evidence type="ECO:0000313" key="2">
    <source>
        <dbReference type="Proteomes" id="UP001596135"/>
    </source>
</evidence>
<dbReference type="EMBL" id="JBHSRJ010000002">
    <property type="protein sequence ID" value="MFC6042356.1"/>
    <property type="molecule type" value="Genomic_DNA"/>
</dbReference>
<accession>A0ABW1LFR1</accession>
<keyword evidence="2" id="KW-1185">Reference proteome</keyword>
<dbReference type="RefSeq" id="WP_379150914.1">
    <property type="nucleotide sequence ID" value="NZ_JBHSRJ010000002.1"/>
</dbReference>
<dbReference type="Proteomes" id="UP001596135">
    <property type="component" value="Unassembled WGS sequence"/>
</dbReference>
<comment type="caution">
    <text evidence="1">The sequence shown here is derived from an EMBL/GenBank/DDBJ whole genome shotgun (WGS) entry which is preliminary data.</text>
</comment>